<dbReference type="PANTHER" id="PTHR12558">
    <property type="entry name" value="CELL DIVISION CYCLE 16,23,27"/>
    <property type="match status" value="1"/>
</dbReference>
<gene>
    <name evidence="2" type="ORF">HUK65_02170</name>
</gene>
<dbReference type="Proteomes" id="UP000529417">
    <property type="component" value="Unassembled WGS sequence"/>
</dbReference>
<dbReference type="SUPFAM" id="SSF48452">
    <property type="entry name" value="TPR-like"/>
    <property type="match status" value="2"/>
</dbReference>
<dbReference type="InterPro" id="IPR019734">
    <property type="entry name" value="TPR_rpt"/>
</dbReference>
<dbReference type="PANTHER" id="PTHR12558:SF13">
    <property type="entry name" value="CELL DIVISION CYCLE PROTEIN 27 HOMOLOG"/>
    <property type="match status" value="1"/>
</dbReference>
<evidence type="ECO:0000256" key="1">
    <source>
        <dbReference type="PROSITE-ProRule" id="PRU00339"/>
    </source>
</evidence>
<keyword evidence="1" id="KW-0802">TPR repeat</keyword>
<organism evidence="2 3">
    <name type="scientific">Rhabdonatronobacter sediminivivens</name>
    <dbReference type="NCBI Taxonomy" id="2743469"/>
    <lineage>
        <taxon>Bacteria</taxon>
        <taxon>Pseudomonadati</taxon>
        <taxon>Pseudomonadota</taxon>
        <taxon>Alphaproteobacteria</taxon>
        <taxon>Rhodobacterales</taxon>
        <taxon>Paracoccaceae</taxon>
        <taxon>Rhabdonatronobacter</taxon>
    </lineage>
</organism>
<dbReference type="Pfam" id="PF13432">
    <property type="entry name" value="TPR_16"/>
    <property type="match status" value="2"/>
</dbReference>
<comment type="caution">
    <text evidence="2">The sequence shown here is derived from an EMBL/GenBank/DDBJ whole genome shotgun (WGS) entry which is preliminary data.</text>
</comment>
<accession>A0A7Z0KXN0</accession>
<reference evidence="2 3" key="1">
    <citation type="journal article" date="2000" name="Arch. Microbiol.">
        <title>Rhodobaca bogoriensis gen. nov. and sp. nov., an alkaliphilic purple nonsulfur bacterium from African Rift Valley soda lakes.</title>
        <authorList>
            <person name="Milford A.D."/>
            <person name="Achenbach L.A."/>
            <person name="Jung D.O."/>
            <person name="Madigan M.T."/>
        </authorList>
    </citation>
    <scope>NUCLEOTIDE SEQUENCE [LARGE SCALE GENOMIC DNA]</scope>
    <source>
        <strain evidence="2 3">2376</strain>
    </source>
</reference>
<dbReference type="EMBL" id="JACBXS010000003">
    <property type="protein sequence ID" value="NYS23781.1"/>
    <property type="molecule type" value="Genomic_DNA"/>
</dbReference>
<dbReference type="Pfam" id="PF07721">
    <property type="entry name" value="TPR_4"/>
    <property type="match status" value="1"/>
</dbReference>
<dbReference type="Gene3D" id="1.25.40.10">
    <property type="entry name" value="Tetratricopeptide repeat domain"/>
    <property type="match status" value="2"/>
</dbReference>
<keyword evidence="3" id="KW-1185">Reference proteome</keyword>
<dbReference type="InterPro" id="IPR011990">
    <property type="entry name" value="TPR-like_helical_dom_sf"/>
</dbReference>
<dbReference type="PROSITE" id="PS50005">
    <property type="entry name" value="TPR"/>
    <property type="match status" value="2"/>
</dbReference>
<dbReference type="Pfam" id="PF13424">
    <property type="entry name" value="TPR_12"/>
    <property type="match status" value="1"/>
</dbReference>
<dbReference type="InterPro" id="IPR011717">
    <property type="entry name" value="TPR-4"/>
</dbReference>
<evidence type="ECO:0000313" key="3">
    <source>
        <dbReference type="Proteomes" id="UP000529417"/>
    </source>
</evidence>
<feature type="repeat" description="TPR" evidence="1">
    <location>
        <begin position="353"/>
        <end position="386"/>
    </location>
</feature>
<name>A0A7Z0KXN0_9RHOB</name>
<dbReference type="AlphaFoldDB" id="A0A7Z0KXN0"/>
<proteinExistence type="predicted"/>
<feature type="repeat" description="TPR" evidence="1">
    <location>
        <begin position="460"/>
        <end position="493"/>
    </location>
</feature>
<sequence length="556" mass="60894">MLGAAPATADQHDMPDHGDGLAGAFLAGRVALVENDFAAQATYFQRALQADPANLFFMDAAMHAQVLLGQVEKALPLAQTLLASGGQSQVAALVVQAARFAEGDYAAVLDAVETGPDTGPLTDALAPAWAQIGLGRMSEALAAFDDAIAGDLVTPFALYNKALALAMVGDFEGAHEILMGDDAGPISMGRRGVVAQLLVLGQLERFDEALELSFEQFGADVESDIEELRTAFAEGRQPAFTLIGNAREGLAEVYHVIGSALAADEDGTLPLVYARLAEFLVPDHSEAMMLSARLLEGMGQHDLADSTYARVPEGDPFFLNAEMGRAQALFEAGDPEAAIDRLRALAAQMPDDLVVLTTLGDFLRREEQFTEAIDVYERAIALIDDPERRHWVLYYTYAISLERDGRFAEAEPWFRRTLEFVPDNPSVLNYLGYSLVEERRNLDEALDMIERAVEGDPESGYITDSLGWALYRLGRYDEAVPVMERAVELMPTDPILNDHLGDVYWMVGREREARFQWRRALSFAPHPDLEVERIRRKLDVGLDVVLEEEASETGGN</sequence>
<dbReference type="SMART" id="SM00028">
    <property type="entry name" value="TPR"/>
    <property type="match status" value="7"/>
</dbReference>
<dbReference type="GO" id="GO:0042802">
    <property type="term" value="F:identical protein binding"/>
    <property type="evidence" value="ECO:0007669"/>
    <property type="project" value="InterPro"/>
</dbReference>
<protein>
    <submittedName>
        <fullName evidence="2">Tetratricopeptide repeat protein</fullName>
    </submittedName>
</protein>
<evidence type="ECO:0000313" key="2">
    <source>
        <dbReference type="EMBL" id="NYS23781.1"/>
    </source>
</evidence>